<evidence type="ECO:0000313" key="3">
    <source>
        <dbReference type="Proteomes" id="UP000076532"/>
    </source>
</evidence>
<dbReference type="EMBL" id="KV417810">
    <property type="protein sequence ID" value="KZP05966.1"/>
    <property type="molecule type" value="Genomic_DNA"/>
</dbReference>
<organism evidence="2 3">
    <name type="scientific">Athelia psychrophila</name>
    <dbReference type="NCBI Taxonomy" id="1759441"/>
    <lineage>
        <taxon>Eukaryota</taxon>
        <taxon>Fungi</taxon>
        <taxon>Dikarya</taxon>
        <taxon>Basidiomycota</taxon>
        <taxon>Agaricomycotina</taxon>
        <taxon>Agaricomycetes</taxon>
        <taxon>Agaricomycetidae</taxon>
        <taxon>Atheliales</taxon>
        <taxon>Atheliaceae</taxon>
        <taxon>Athelia</taxon>
    </lineage>
</organism>
<gene>
    <name evidence="2" type="ORF">FIBSPDRAFT_765150</name>
</gene>
<dbReference type="AlphaFoldDB" id="A0A167WDG3"/>
<protein>
    <submittedName>
        <fullName evidence="2">Uncharacterized protein</fullName>
    </submittedName>
</protein>
<sequence length="898" mass="100803">MPSRPLSSPPRLGGISARCSLVESTLLSTRHDVRIGPRNTLDTLYHHSHFATLEYPETSGTGKIGHLFDISPDDFHSPRLSFTYSQGSPSGRTTAGKHVYCTLLRDDNGELVPCQESHYTCQGSKVCPEIDLVQASQPHTRATREALKFRLQQSQQLSHPRSAQRALFEKTLSLFRSYRTAGCLGPADSGSTPRRSPDDSDEDDEDVRWQAQTEKNRRGHAPKRTCNGRIILDHDHTGRAFVWYISEGLFDLDYLEALFDGDDEVIAQFELAARDNGFGPLLQCTTVRNNGTNKVYCPNEHRDSGGRLVLASLTHLSCKSTFRCFEPLEPYRRACPRVLVVCQGAHTHPIPLPIKTPPAIRAEVIELLETLDQDLPDITPRRFIRHPVVFAYLRKRLPTLTHPTLADLHISLANREHLKAFINQVQLQRYPHGTGWKGLIHLKEIQDERLPPHSRYIRHIEEIPAHNICTYEEDDLDAVDPRDNVKPIRIVICMDGAASHRLALAQFLQSDIAFKRVTGFFEFEIGGLDRGTNIAVTYCRVYVNRQSAAAHALIFRKIEDIVRQDTGQQLKWRHLDADSEEDHCGILQWMGDQHRGQAKGLGLHLQSRAALLPPDRRDIYEPHRALAALSDYDHLRRIFRLCSLHAKRNIKTTAVSDSVKNKMRSLICMTHPNFEGCLEEIVEEGGKAGADWVHDKLSAKFAFPGMCWSQSFIPKVVWQIGDSTSNIVESLHSDVNKEGVACTLVGGIRKGQHFDQMKLQTLQAVETAGVRPSYKTGHSSENILRGVKRDMNARIKTLISQDVEIESANKKLKANQDNVYRADVRLANIESRTAVQPANPSLQQQMVKAVRSQQTAATGYAKALEASTAAVGKGTGRVLIALPPQVAETLRESRQSRR</sequence>
<dbReference type="Proteomes" id="UP000076532">
    <property type="component" value="Unassembled WGS sequence"/>
</dbReference>
<dbReference type="OrthoDB" id="3268409at2759"/>
<name>A0A167WDG3_9AGAM</name>
<evidence type="ECO:0000313" key="2">
    <source>
        <dbReference type="EMBL" id="KZP05966.1"/>
    </source>
</evidence>
<proteinExistence type="predicted"/>
<feature type="region of interest" description="Disordered" evidence="1">
    <location>
        <begin position="184"/>
        <end position="207"/>
    </location>
</feature>
<keyword evidence="3" id="KW-1185">Reference proteome</keyword>
<accession>A0A167WDG3</accession>
<reference evidence="2 3" key="1">
    <citation type="journal article" date="2016" name="Mol. Biol. Evol.">
        <title>Comparative Genomics of Early-Diverging Mushroom-Forming Fungi Provides Insights into the Origins of Lignocellulose Decay Capabilities.</title>
        <authorList>
            <person name="Nagy L.G."/>
            <person name="Riley R."/>
            <person name="Tritt A."/>
            <person name="Adam C."/>
            <person name="Daum C."/>
            <person name="Floudas D."/>
            <person name="Sun H."/>
            <person name="Yadav J.S."/>
            <person name="Pangilinan J."/>
            <person name="Larsson K.H."/>
            <person name="Matsuura K."/>
            <person name="Barry K."/>
            <person name="Labutti K."/>
            <person name="Kuo R."/>
            <person name="Ohm R.A."/>
            <person name="Bhattacharya S.S."/>
            <person name="Shirouzu T."/>
            <person name="Yoshinaga Y."/>
            <person name="Martin F.M."/>
            <person name="Grigoriev I.V."/>
            <person name="Hibbett D.S."/>
        </authorList>
    </citation>
    <scope>NUCLEOTIDE SEQUENCE [LARGE SCALE GENOMIC DNA]</scope>
    <source>
        <strain evidence="2 3">CBS 109695</strain>
    </source>
</reference>
<evidence type="ECO:0000256" key="1">
    <source>
        <dbReference type="SAM" id="MobiDB-lite"/>
    </source>
</evidence>